<dbReference type="GO" id="GO:0030322">
    <property type="term" value="P:stabilization of membrane potential"/>
    <property type="evidence" value="ECO:0007669"/>
    <property type="project" value="TreeGrafter"/>
</dbReference>
<accession>A0AAU7YWM4</accession>
<dbReference type="EMBL" id="CP132938">
    <property type="protein sequence ID" value="XCB20968.1"/>
    <property type="molecule type" value="Genomic_DNA"/>
</dbReference>
<evidence type="ECO:0000256" key="4">
    <source>
        <dbReference type="ARBA" id="ARBA00022989"/>
    </source>
</evidence>
<keyword evidence="4 8" id="KW-1133">Transmembrane helix</keyword>
<protein>
    <submittedName>
        <fullName evidence="10">Potassium channel family protein</fullName>
    </submittedName>
</protein>
<dbReference type="AlphaFoldDB" id="A0AAU7YWM4"/>
<feature type="transmembrane region" description="Helical" evidence="8">
    <location>
        <begin position="52"/>
        <end position="74"/>
    </location>
</feature>
<sequence>MVDGGIILIKRLRDFTSQSGISGIGCSYQLEKQENIVIPWGLTIRFLKHLAVGLWLFSPLLLTLMLVIMLLGYLAGKQEGWSRFDSFYWAFVTATTVGYGDFRPTKRRSKLIAILTAVLGLLTMGIIIALGVHAATKAFDRT</sequence>
<proteinExistence type="predicted"/>
<dbReference type="InterPro" id="IPR003280">
    <property type="entry name" value="2pore_dom_K_chnl"/>
</dbReference>
<evidence type="ECO:0000256" key="6">
    <source>
        <dbReference type="ARBA" id="ARBA00023136"/>
    </source>
</evidence>
<dbReference type="PANTHER" id="PTHR11003">
    <property type="entry name" value="POTASSIUM CHANNEL, SUBFAMILY K"/>
    <property type="match status" value="1"/>
</dbReference>
<dbReference type="PRINTS" id="PR00169">
    <property type="entry name" value="KCHANNEL"/>
</dbReference>
<dbReference type="KEGG" id="tgi:RBB81_15420"/>
<evidence type="ECO:0000256" key="5">
    <source>
        <dbReference type="ARBA" id="ARBA00023065"/>
    </source>
</evidence>
<evidence type="ECO:0000256" key="2">
    <source>
        <dbReference type="ARBA" id="ARBA00022448"/>
    </source>
</evidence>
<evidence type="ECO:0000256" key="8">
    <source>
        <dbReference type="SAM" id="Phobius"/>
    </source>
</evidence>
<gene>
    <name evidence="10" type="ORF">RBB81_15420</name>
</gene>
<evidence type="ECO:0000256" key="1">
    <source>
        <dbReference type="ARBA" id="ARBA00004141"/>
    </source>
</evidence>
<dbReference type="Pfam" id="PF07885">
    <property type="entry name" value="Ion_trans_2"/>
    <property type="match status" value="1"/>
</dbReference>
<keyword evidence="3 8" id="KW-0812">Transmembrane</keyword>
<keyword evidence="6 8" id="KW-0472">Membrane</keyword>
<feature type="transmembrane region" description="Helical" evidence="8">
    <location>
        <begin position="111"/>
        <end position="135"/>
    </location>
</feature>
<dbReference type="Gene3D" id="1.10.287.70">
    <property type="match status" value="1"/>
</dbReference>
<name>A0AAU7YWM4_9BACT</name>
<organism evidence="10">
    <name type="scientific">Tunturiibacter gelidiferens</name>
    <dbReference type="NCBI Taxonomy" id="3069689"/>
    <lineage>
        <taxon>Bacteria</taxon>
        <taxon>Pseudomonadati</taxon>
        <taxon>Acidobacteriota</taxon>
        <taxon>Terriglobia</taxon>
        <taxon>Terriglobales</taxon>
        <taxon>Acidobacteriaceae</taxon>
        <taxon>Tunturiibacter</taxon>
    </lineage>
</organism>
<dbReference type="GO" id="GO:0005886">
    <property type="term" value="C:plasma membrane"/>
    <property type="evidence" value="ECO:0007669"/>
    <property type="project" value="TreeGrafter"/>
</dbReference>
<dbReference type="RefSeq" id="WP_353071287.1">
    <property type="nucleotide sequence ID" value="NZ_CP132938.1"/>
</dbReference>
<evidence type="ECO:0000256" key="3">
    <source>
        <dbReference type="ARBA" id="ARBA00022692"/>
    </source>
</evidence>
<evidence type="ECO:0000256" key="7">
    <source>
        <dbReference type="ARBA" id="ARBA00023303"/>
    </source>
</evidence>
<keyword evidence="5" id="KW-0406">Ion transport</keyword>
<keyword evidence="7 10" id="KW-0407">Ion channel</keyword>
<evidence type="ECO:0000313" key="10">
    <source>
        <dbReference type="EMBL" id="XCB20968.1"/>
    </source>
</evidence>
<dbReference type="GO" id="GO:0022841">
    <property type="term" value="F:potassium ion leak channel activity"/>
    <property type="evidence" value="ECO:0007669"/>
    <property type="project" value="TreeGrafter"/>
</dbReference>
<keyword evidence="2" id="KW-0813">Transport</keyword>
<evidence type="ECO:0000259" key="9">
    <source>
        <dbReference type="Pfam" id="PF07885"/>
    </source>
</evidence>
<reference evidence="10" key="1">
    <citation type="submission" date="2023-08" db="EMBL/GenBank/DDBJ databases">
        <authorList>
            <person name="Messyasz A."/>
            <person name="Mannisto M.K."/>
            <person name="Kerkhof L.J."/>
            <person name="Haggblom M."/>
        </authorList>
    </citation>
    <scope>NUCLEOTIDE SEQUENCE</scope>
    <source>
        <strain evidence="10">M8UP39</strain>
    </source>
</reference>
<reference evidence="10" key="2">
    <citation type="journal article" date="2024" name="Environ. Microbiol.">
        <title>Genome analysis and description of Tunturibacter gen. nov. expands the diversity of Terriglobia in tundra soils.</title>
        <authorList>
            <person name="Messyasz A."/>
            <person name="Mannisto M.K."/>
            <person name="Kerkhof L.J."/>
            <person name="Haggblom M.M."/>
        </authorList>
    </citation>
    <scope>NUCLEOTIDE SEQUENCE</scope>
    <source>
        <strain evidence="10">M8UP39</strain>
    </source>
</reference>
<comment type="subcellular location">
    <subcellularLocation>
        <location evidence="1">Membrane</location>
        <topology evidence="1">Multi-pass membrane protein</topology>
    </subcellularLocation>
</comment>
<dbReference type="InterPro" id="IPR013099">
    <property type="entry name" value="K_chnl_dom"/>
</dbReference>
<dbReference type="PANTHER" id="PTHR11003:SF291">
    <property type="entry name" value="IP11374P"/>
    <property type="match status" value="1"/>
</dbReference>
<feature type="domain" description="Potassium channel" evidence="9">
    <location>
        <begin position="61"/>
        <end position="133"/>
    </location>
</feature>
<dbReference type="SUPFAM" id="SSF81324">
    <property type="entry name" value="Voltage-gated potassium channels"/>
    <property type="match status" value="1"/>
</dbReference>
<dbReference type="GO" id="GO:0015271">
    <property type="term" value="F:outward rectifier potassium channel activity"/>
    <property type="evidence" value="ECO:0007669"/>
    <property type="project" value="TreeGrafter"/>
</dbReference>